<sequence length="238" mass="25979">MTGLLRNLGWWAEDYAYAVAWQARAAVDRTDPRHFETGSRRPVVMIPGVYEPWQFLRPLIDRLHGGGHPVFVMPELGPNHGTLSEGAATVEDALVKRDLREVIVVAHSKGGLIGKLVMLRERMEGEGSVGEGIVGERSAPRVARMIAICTPFAGSRYAQYMPIRALRDFSPLDPAGISLRSDVSVNARIVSIFGPFDPHIPEGSELPGATNRLVARGGHFRGLSDPEVQAIVLEEAGR</sequence>
<dbReference type="Proteomes" id="UP000474967">
    <property type="component" value="Unassembled WGS sequence"/>
</dbReference>
<dbReference type="InterPro" id="IPR029058">
    <property type="entry name" value="AB_hydrolase_fold"/>
</dbReference>
<accession>A0A6L9XWU6</accession>
<dbReference type="RefSeq" id="WP_163289312.1">
    <property type="nucleotide sequence ID" value="NZ_JAAGWY010000002.1"/>
</dbReference>
<evidence type="ECO:0000313" key="1">
    <source>
        <dbReference type="EMBL" id="NEN05911.1"/>
    </source>
</evidence>
<proteinExistence type="predicted"/>
<gene>
    <name evidence="1" type="ORF">G3T36_08490</name>
</gene>
<keyword evidence="2" id="KW-1185">Reference proteome</keyword>
<dbReference type="AlphaFoldDB" id="A0A6L9XWU6"/>
<dbReference type="EMBL" id="JAAGWY010000002">
    <property type="protein sequence ID" value="NEN05911.1"/>
    <property type="molecule type" value="Genomic_DNA"/>
</dbReference>
<dbReference type="GO" id="GO:0016787">
    <property type="term" value="F:hydrolase activity"/>
    <property type="evidence" value="ECO:0007669"/>
    <property type="project" value="UniProtKB-KW"/>
</dbReference>
<dbReference type="SUPFAM" id="SSF53474">
    <property type="entry name" value="alpha/beta-Hydrolases"/>
    <property type="match status" value="1"/>
</dbReference>
<comment type="caution">
    <text evidence="1">The sequence shown here is derived from an EMBL/GenBank/DDBJ whole genome shotgun (WGS) entry which is preliminary data.</text>
</comment>
<keyword evidence="1" id="KW-0378">Hydrolase</keyword>
<name>A0A6L9XWU6_9MICO</name>
<organism evidence="1 2">
    <name type="scientific">Leifsonia tongyongensis</name>
    <dbReference type="NCBI Taxonomy" id="1268043"/>
    <lineage>
        <taxon>Bacteria</taxon>
        <taxon>Bacillati</taxon>
        <taxon>Actinomycetota</taxon>
        <taxon>Actinomycetes</taxon>
        <taxon>Micrococcales</taxon>
        <taxon>Microbacteriaceae</taxon>
        <taxon>Leifsonia</taxon>
    </lineage>
</organism>
<reference evidence="1 2" key="1">
    <citation type="journal article" date="2014" name="J. Microbiol.">
        <title>Diaminobutyricibacter tongyongensis gen. nov., sp. nov. and Homoserinibacter gongjuensis gen. nov., sp. nov. belong to the family Microbacteriaceae.</title>
        <authorList>
            <person name="Kim S.J."/>
            <person name="Ahn J.H."/>
            <person name="Weon H.Y."/>
            <person name="Hamada M."/>
            <person name="Suzuki K."/>
            <person name="Kwon S.W."/>
        </authorList>
    </citation>
    <scope>NUCLEOTIDE SEQUENCE [LARGE SCALE GENOMIC DNA]</scope>
    <source>
        <strain evidence="1 2">NBRC 108724</strain>
    </source>
</reference>
<protein>
    <submittedName>
        <fullName evidence="1">Alpha/beta hydrolase</fullName>
    </submittedName>
</protein>
<evidence type="ECO:0000313" key="2">
    <source>
        <dbReference type="Proteomes" id="UP000474967"/>
    </source>
</evidence>
<dbReference type="Gene3D" id="3.40.50.1820">
    <property type="entry name" value="alpha/beta hydrolase"/>
    <property type="match status" value="1"/>
</dbReference>